<evidence type="ECO:0000259" key="1">
    <source>
        <dbReference type="Pfam" id="PF18812"/>
    </source>
</evidence>
<sequence>MIERFDIDKLDKKAYIIGKLNKKTIDLLKLHIDETDIIIGEDKIRYTLKHKNEFKDDEEYKRCIELAPDIIANPDYIGMHPNKKSIEYIKILDKTLVVAVRIKPKGVLWVKTIFTITTDKLEKYIRSGSLKRY</sequence>
<dbReference type="RefSeq" id="WP_212693601.1">
    <property type="nucleotide sequence ID" value="NZ_CP058561.1"/>
</dbReference>
<evidence type="ECO:0000313" key="3">
    <source>
        <dbReference type="Proteomes" id="UP000677305"/>
    </source>
</evidence>
<feature type="domain" description="Phage-Barnase-EndoU-ColicinE5/D-RelE like nuclease 3" evidence="1">
    <location>
        <begin position="17"/>
        <end position="123"/>
    </location>
</feature>
<name>A0A8J8MAY8_9FIRM</name>
<dbReference type="Proteomes" id="UP000677305">
    <property type="component" value="Chromosome"/>
</dbReference>
<organism evidence="2 3">
    <name type="scientific">Vallitalea guaymasensis</name>
    <dbReference type="NCBI Taxonomy" id="1185412"/>
    <lineage>
        <taxon>Bacteria</taxon>
        <taxon>Bacillati</taxon>
        <taxon>Bacillota</taxon>
        <taxon>Clostridia</taxon>
        <taxon>Lachnospirales</taxon>
        <taxon>Vallitaleaceae</taxon>
        <taxon>Vallitalea</taxon>
    </lineage>
</organism>
<proteinExistence type="predicted"/>
<dbReference type="Pfam" id="PF18812">
    <property type="entry name" value="PBECR3"/>
    <property type="match status" value="1"/>
</dbReference>
<reference evidence="2 3" key="1">
    <citation type="submission" date="2020-07" db="EMBL/GenBank/DDBJ databases">
        <title>Vallitalea guaymasensis genome.</title>
        <authorList>
            <person name="Postec A."/>
        </authorList>
    </citation>
    <scope>NUCLEOTIDE SEQUENCE [LARGE SCALE GENOMIC DNA]</scope>
    <source>
        <strain evidence="2 3">Ra1766G1</strain>
    </source>
</reference>
<dbReference type="KEGG" id="vgu:HYG85_11890"/>
<protein>
    <recommendedName>
        <fullName evidence="1">Phage-Barnase-EndoU-ColicinE5/D-RelE like nuclease 3 domain-containing protein</fullName>
    </recommendedName>
</protein>
<evidence type="ECO:0000313" key="2">
    <source>
        <dbReference type="EMBL" id="QUH29568.1"/>
    </source>
</evidence>
<dbReference type="EMBL" id="CP058561">
    <property type="protein sequence ID" value="QUH29568.1"/>
    <property type="molecule type" value="Genomic_DNA"/>
</dbReference>
<accession>A0A8J8MAY8</accession>
<dbReference type="AlphaFoldDB" id="A0A8J8MAY8"/>
<gene>
    <name evidence="2" type="ORF">HYG85_11890</name>
</gene>
<keyword evidence="3" id="KW-1185">Reference proteome</keyword>
<dbReference type="InterPro" id="IPR041301">
    <property type="entry name" value="PBECR3"/>
</dbReference>